<gene>
    <name evidence="2" type="ORF">NEIELOOT_01551</name>
</gene>
<feature type="compositionally biased region" description="Basic and acidic residues" evidence="1">
    <location>
        <begin position="1"/>
        <end position="12"/>
    </location>
</feature>
<dbReference type="EMBL" id="ADBF01000042">
    <property type="protein sequence ID" value="EFE49806.1"/>
    <property type="molecule type" value="Genomic_DNA"/>
</dbReference>
<dbReference type="AlphaFoldDB" id="D4DR58"/>
<feature type="region of interest" description="Disordered" evidence="1">
    <location>
        <begin position="1"/>
        <end position="40"/>
    </location>
</feature>
<sequence>MKERAAGSEPKTETTAMPSKGGFLYDDEPVIKQTRNQVKA</sequence>
<name>D4DR58_NEIEG</name>
<evidence type="ECO:0000256" key="1">
    <source>
        <dbReference type="SAM" id="MobiDB-lite"/>
    </source>
</evidence>
<accession>D4DR58</accession>
<comment type="caution">
    <text evidence="2">The sequence shown here is derived from an EMBL/GenBank/DDBJ whole genome shotgun (WGS) entry which is preliminary data.</text>
</comment>
<evidence type="ECO:0000313" key="3">
    <source>
        <dbReference type="Proteomes" id="UP000005536"/>
    </source>
</evidence>
<organism evidence="2 3">
    <name type="scientific">Neisseria elongata subsp. glycolytica ATCC 29315</name>
    <dbReference type="NCBI Taxonomy" id="546263"/>
    <lineage>
        <taxon>Bacteria</taxon>
        <taxon>Pseudomonadati</taxon>
        <taxon>Pseudomonadota</taxon>
        <taxon>Betaproteobacteria</taxon>
        <taxon>Neisseriales</taxon>
        <taxon>Neisseriaceae</taxon>
        <taxon>Neisseria</taxon>
    </lineage>
</organism>
<evidence type="ECO:0000313" key="2">
    <source>
        <dbReference type="EMBL" id="EFE49806.1"/>
    </source>
</evidence>
<protein>
    <submittedName>
        <fullName evidence="2">Uncharacterized protein</fullName>
    </submittedName>
</protein>
<dbReference type="Proteomes" id="UP000005536">
    <property type="component" value="Unassembled WGS sequence"/>
</dbReference>
<reference evidence="2 3" key="1">
    <citation type="submission" date="2010-02" db="EMBL/GenBank/DDBJ databases">
        <authorList>
            <person name="Weinstock G."/>
            <person name="Sodergren E."/>
            <person name="Clifton S."/>
            <person name="Fulton L."/>
            <person name="Fulton B."/>
            <person name="Courtney L."/>
            <person name="Fronick C."/>
            <person name="Harrison M."/>
            <person name="Strong C."/>
            <person name="Farmer C."/>
            <person name="Delahaunty K."/>
            <person name="Markovic C."/>
            <person name="Hall O."/>
            <person name="Minx P."/>
            <person name="Tomlinson C."/>
            <person name="Mitreva M."/>
            <person name="Nelson J."/>
            <person name="Hou S."/>
            <person name="Wollam A."/>
            <person name="Pepin K.H."/>
            <person name="Johnson M."/>
            <person name="Bhonagiri V."/>
            <person name="Zhang X."/>
            <person name="Suruliraj S."/>
            <person name="Warren W."/>
            <person name="Chinwalla A."/>
            <person name="Mardis E.R."/>
            <person name="Wilson R.K."/>
        </authorList>
    </citation>
    <scope>NUCLEOTIDE SEQUENCE [LARGE SCALE GENOMIC DNA]</scope>
    <source>
        <strain evidence="2 3">ATCC 29315</strain>
    </source>
</reference>
<proteinExistence type="predicted"/>